<keyword evidence="10" id="KW-1185">Reference proteome</keyword>
<dbReference type="Proteomes" id="UP000630097">
    <property type="component" value="Unassembled WGS sequence"/>
</dbReference>
<comment type="caution">
    <text evidence="9">The sequence shown here is derived from an EMBL/GenBank/DDBJ whole genome shotgun (WGS) entry which is preliminary data.</text>
</comment>
<reference evidence="9 10" key="1">
    <citation type="submission" date="2021-01" db="EMBL/GenBank/DDBJ databases">
        <title>Whole genome shotgun sequence of Planotetraspora kaengkrachanensis NBRC 104272.</title>
        <authorList>
            <person name="Komaki H."/>
            <person name="Tamura T."/>
        </authorList>
    </citation>
    <scope>NUCLEOTIDE SEQUENCE [LARGE SCALE GENOMIC DNA]</scope>
    <source>
        <strain evidence="9 10">NBRC 104272</strain>
    </source>
</reference>
<keyword evidence="4 7" id="KW-1133">Transmembrane helix</keyword>
<comment type="subcellular location">
    <subcellularLocation>
        <location evidence="1">Cell membrane</location>
        <topology evidence="1">Single-pass membrane protein</topology>
    </subcellularLocation>
</comment>
<accession>A0A8J3VBL0</accession>
<evidence type="ECO:0000256" key="4">
    <source>
        <dbReference type="ARBA" id="ARBA00022989"/>
    </source>
</evidence>
<dbReference type="PANTHER" id="PTHR33885:SF3">
    <property type="entry name" value="PHAGE SHOCK PROTEIN C"/>
    <property type="match status" value="1"/>
</dbReference>
<evidence type="ECO:0000313" key="10">
    <source>
        <dbReference type="Proteomes" id="UP000630097"/>
    </source>
</evidence>
<feature type="domain" description="Phage shock protein PspC N-terminal" evidence="8">
    <location>
        <begin position="23"/>
        <end position="80"/>
    </location>
</feature>
<protein>
    <recommendedName>
        <fullName evidence="8">Phage shock protein PspC N-terminal domain-containing protein</fullName>
    </recommendedName>
</protein>
<evidence type="ECO:0000313" key="9">
    <source>
        <dbReference type="EMBL" id="GIG84086.1"/>
    </source>
</evidence>
<evidence type="ECO:0000256" key="5">
    <source>
        <dbReference type="ARBA" id="ARBA00023136"/>
    </source>
</evidence>
<sequence>MCGSLCKGQSDGMNEMNTNGSVKQLRRTRNGKVIAGVCSGVGEYIGVDPNILRVVLAVASFFGGLGVGVYAVAWILVPEEGREGSIAQDLINKNKDTRVWQDAKVKWDQGWSQAGWNRPAPQQPQSPYQPTTGYEQHPYGRPDAPTSAPAPAPASAPAPTAAPAPASAPAPTAAPAQPPAPAPAPAADAAPAAARPATATEAEPAAPASEDPPAPKPEDPAQA</sequence>
<evidence type="ECO:0000256" key="3">
    <source>
        <dbReference type="ARBA" id="ARBA00022692"/>
    </source>
</evidence>
<proteinExistence type="predicted"/>
<dbReference type="InterPro" id="IPR052027">
    <property type="entry name" value="PspC"/>
</dbReference>
<feature type="compositionally biased region" description="Low complexity" evidence="6">
    <location>
        <begin position="185"/>
        <end position="209"/>
    </location>
</feature>
<feature type="transmembrane region" description="Helical" evidence="7">
    <location>
        <begin position="51"/>
        <end position="77"/>
    </location>
</feature>
<organism evidence="9 10">
    <name type="scientific">Planotetraspora kaengkrachanensis</name>
    <dbReference type="NCBI Taxonomy" id="575193"/>
    <lineage>
        <taxon>Bacteria</taxon>
        <taxon>Bacillati</taxon>
        <taxon>Actinomycetota</taxon>
        <taxon>Actinomycetes</taxon>
        <taxon>Streptosporangiales</taxon>
        <taxon>Streptosporangiaceae</taxon>
        <taxon>Planotetraspora</taxon>
    </lineage>
</organism>
<evidence type="ECO:0000256" key="1">
    <source>
        <dbReference type="ARBA" id="ARBA00004162"/>
    </source>
</evidence>
<feature type="compositionally biased region" description="Pro residues" evidence="6">
    <location>
        <begin position="148"/>
        <end position="168"/>
    </location>
</feature>
<dbReference type="PANTHER" id="PTHR33885">
    <property type="entry name" value="PHAGE SHOCK PROTEIN C"/>
    <property type="match status" value="1"/>
</dbReference>
<dbReference type="GO" id="GO:0005886">
    <property type="term" value="C:plasma membrane"/>
    <property type="evidence" value="ECO:0007669"/>
    <property type="project" value="UniProtKB-SubCell"/>
</dbReference>
<evidence type="ECO:0000256" key="2">
    <source>
        <dbReference type="ARBA" id="ARBA00022475"/>
    </source>
</evidence>
<name>A0A8J3VBL0_9ACTN</name>
<keyword evidence="2" id="KW-1003">Cell membrane</keyword>
<feature type="compositionally biased region" description="Low complexity" evidence="6">
    <location>
        <begin position="119"/>
        <end position="130"/>
    </location>
</feature>
<keyword evidence="5 7" id="KW-0472">Membrane</keyword>
<dbReference type="AlphaFoldDB" id="A0A8J3VBL0"/>
<evidence type="ECO:0000256" key="6">
    <source>
        <dbReference type="SAM" id="MobiDB-lite"/>
    </source>
</evidence>
<dbReference type="Pfam" id="PF04024">
    <property type="entry name" value="PspC"/>
    <property type="match status" value="1"/>
</dbReference>
<keyword evidence="3 7" id="KW-0812">Transmembrane</keyword>
<evidence type="ECO:0000259" key="8">
    <source>
        <dbReference type="Pfam" id="PF04024"/>
    </source>
</evidence>
<gene>
    <name evidence="9" type="ORF">Pka01_72130</name>
</gene>
<evidence type="ECO:0000256" key="7">
    <source>
        <dbReference type="SAM" id="Phobius"/>
    </source>
</evidence>
<dbReference type="InterPro" id="IPR007168">
    <property type="entry name" value="Phageshock_PspC_N"/>
</dbReference>
<feature type="region of interest" description="Disordered" evidence="6">
    <location>
        <begin position="113"/>
        <end position="223"/>
    </location>
</feature>
<dbReference type="EMBL" id="BONV01000047">
    <property type="protein sequence ID" value="GIG84086.1"/>
    <property type="molecule type" value="Genomic_DNA"/>
</dbReference>